<name>A0ABU0J6U3_9HYPH</name>
<dbReference type="PIRSF" id="PIRSF000138">
    <property type="entry name" value="Al-hdrx_acd_dh"/>
    <property type="match status" value="1"/>
</dbReference>
<comment type="similarity">
    <text evidence="5">Belongs to the FMN-dependent alpha-hydroxy acid dehydrogenase family.</text>
</comment>
<sequence>MASAALNVEDVRASARRRLPRGVFDYIDRGAEDEVGLRRLRRSFDDLLFHPRVLVDVSRRDLSTRLFDRDRPLPLVIAPTAAAGLVWHQGEIALARAAARAGIPFTIATGSMTEMERIAAEAGGELWFQLYMWHARELSHALIDRAWANGIETLVLTVDTVADPIREYNTRNGYSVPIKASLRGGLDMLRHPRWVTGVLLRYLVDEGIPTYRHYPDSFRSSITRKATWEQVRLTDAMGWDDLAALRRRWRGRLILKGILRADDAVRAVEAGADGIVVSSHGARNLDAAVPPVHALPAIVDAVRGRAAVLADSGVRRGADILKLIALGADAVLIGRAPLYGTAIGGEAGASHVLHLLRQEMQAVLGFLGCASLKALDRSFVSHAGDRPDRPSTGV</sequence>
<evidence type="ECO:0000313" key="8">
    <source>
        <dbReference type="Proteomes" id="UP001242480"/>
    </source>
</evidence>
<keyword evidence="4 7" id="KW-0560">Oxidoreductase</keyword>
<dbReference type="CDD" id="cd02809">
    <property type="entry name" value="alpha_hydroxyacid_oxid_FMN"/>
    <property type="match status" value="1"/>
</dbReference>
<dbReference type="SUPFAM" id="SSF51395">
    <property type="entry name" value="FMN-linked oxidoreductases"/>
    <property type="match status" value="1"/>
</dbReference>
<evidence type="ECO:0000256" key="5">
    <source>
        <dbReference type="ARBA" id="ARBA00024042"/>
    </source>
</evidence>
<dbReference type="Pfam" id="PF01070">
    <property type="entry name" value="FMN_dh"/>
    <property type="match status" value="1"/>
</dbReference>
<comment type="cofactor">
    <cofactor evidence="1">
        <name>FMN</name>
        <dbReference type="ChEBI" id="CHEBI:58210"/>
    </cofactor>
</comment>
<evidence type="ECO:0000256" key="4">
    <source>
        <dbReference type="ARBA" id="ARBA00023002"/>
    </source>
</evidence>
<proteinExistence type="inferred from homology"/>
<feature type="domain" description="FMN hydroxy acid dehydrogenase" evidence="6">
    <location>
        <begin position="1"/>
        <end position="385"/>
    </location>
</feature>
<keyword evidence="2" id="KW-0285">Flavoprotein</keyword>
<protein>
    <submittedName>
        <fullName evidence="7">L-lactate dehydrogenase (Cytochrome)</fullName>
        <ecNumber evidence="7">1.1.2.3</ecNumber>
    </submittedName>
</protein>
<dbReference type="Gene3D" id="3.20.20.70">
    <property type="entry name" value="Aldolase class I"/>
    <property type="match status" value="1"/>
</dbReference>
<dbReference type="PROSITE" id="PS51349">
    <property type="entry name" value="FMN_HYDROXY_ACID_DH_2"/>
    <property type="match status" value="1"/>
</dbReference>
<dbReference type="InterPro" id="IPR037396">
    <property type="entry name" value="FMN_HAD"/>
</dbReference>
<dbReference type="InterPro" id="IPR012133">
    <property type="entry name" value="Alpha-hydoxy_acid_DH_FMN"/>
</dbReference>
<evidence type="ECO:0000256" key="3">
    <source>
        <dbReference type="ARBA" id="ARBA00022643"/>
    </source>
</evidence>
<comment type="caution">
    <text evidence="7">The sequence shown here is derived from an EMBL/GenBank/DDBJ whole genome shotgun (WGS) entry which is preliminary data.</text>
</comment>
<dbReference type="PANTHER" id="PTHR10578:SF107">
    <property type="entry name" value="2-HYDROXYACID OXIDASE 1"/>
    <property type="match status" value="1"/>
</dbReference>
<gene>
    <name evidence="7" type="ORF">QO011_002985</name>
</gene>
<dbReference type="EC" id="1.1.2.3" evidence="7"/>
<keyword evidence="8" id="KW-1185">Reference proteome</keyword>
<evidence type="ECO:0000256" key="1">
    <source>
        <dbReference type="ARBA" id="ARBA00001917"/>
    </source>
</evidence>
<evidence type="ECO:0000259" key="6">
    <source>
        <dbReference type="PROSITE" id="PS51349"/>
    </source>
</evidence>
<dbReference type="InterPro" id="IPR000262">
    <property type="entry name" value="FMN-dep_DH"/>
</dbReference>
<dbReference type="RefSeq" id="WP_307273283.1">
    <property type="nucleotide sequence ID" value="NZ_JAUSVX010000005.1"/>
</dbReference>
<evidence type="ECO:0000313" key="7">
    <source>
        <dbReference type="EMBL" id="MDQ0469969.1"/>
    </source>
</evidence>
<evidence type="ECO:0000256" key="2">
    <source>
        <dbReference type="ARBA" id="ARBA00022630"/>
    </source>
</evidence>
<dbReference type="GO" id="GO:0004460">
    <property type="term" value="F:L-lactate dehydrogenase (cytochrome) activity"/>
    <property type="evidence" value="ECO:0007669"/>
    <property type="project" value="UniProtKB-EC"/>
</dbReference>
<dbReference type="EMBL" id="JAUSVX010000005">
    <property type="protein sequence ID" value="MDQ0469969.1"/>
    <property type="molecule type" value="Genomic_DNA"/>
</dbReference>
<accession>A0ABU0J6U3</accession>
<organism evidence="7 8">
    <name type="scientific">Labrys wisconsinensis</name>
    <dbReference type="NCBI Taxonomy" id="425677"/>
    <lineage>
        <taxon>Bacteria</taxon>
        <taxon>Pseudomonadati</taxon>
        <taxon>Pseudomonadota</taxon>
        <taxon>Alphaproteobacteria</taxon>
        <taxon>Hyphomicrobiales</taxon>
        <taxon>Xanthobacteraceae</taxon>
        <taxon>Labrys</taxon>
    </lineage>
</organism>
<keyword evidence="3" id="KW-0288">FMN</keyword>
<reference evidence="7 8" key="1">
    <citation type="submission" date="2023-07" db="EMBL/GenBank/DDBJ databases">
        <title>Genomic Encyclopedia of Type Strains, Phase IV (KMG-IV): sequencing the most valuable type-strain genomes for metagenomic binning, comparative biology and taxonomic classification.</title>
        <authorList>
            <person name="Goeker M."/>
        </authorList>
    </citation>
    <scope>NUCLEOTIDE SEQUENCE [LARGE SCALE GENOMIC DNA]</scope>
    <source>
        <strain evidence="7 8">DSM 19619</strain>
    </source>
</reference>
<dbReference type="PANTHER" id="PTHR10578">
    <property type="entry name" value="S -2-HYDROXY-ACID OXIDASE-RELATED"/>
    <property type="match status" value="1"/>
</dbReference>
<dbReference type="Proteomes" id="UP001242480">
    <property type="component" value="Unassembled WGS sequence"/>
</dbReference>
<dbReference type="InterPro" id="IPR013785">
    <property type="entry name" value="Aldolase_TIM"/>
</dbReference>